<dbReference type="Pfam" id="PF02879">
    <property type="entry name" value="PGM_PMM_II"/>
    <property type="match status" value="1"/>
</dbReference>
<dbReference type="PROSITE" id="PS00710">
    <property type="entry name" value="PGM_PMM"/>
    <property type="match status" value="1"/>
</dbReference>
<dbReference type="InterPro" id="IPR005841">
    <property type="entry name" value="Alpha-D-phosphohexomutase_SF"/>
</dbReference>
<dbReference type="EC" id="5.4.2.8" evidence="5"/>
<evidence type="ECO:0000259" key="11">
    <source>
        <dbReference type="Pfam" id="PF00408"/>
    </source>
</evidence>
<dbReference type="PANTHER" id="PTHR43771">
    <property type="entry name" value="PHOSPHOMANNOMUTASE"/>
    <property type="match status" value="1"/>
</dbReference>
<evidence type="ECO:0000256" key="3">
    <source>
        <dbReference type="ARBA" id="ARBA00004699"/>
    </source>
</evidence>
<feature type="domain" description="Alpha-D-phosphohexomutase C-terminal" evidence="11">
    <location>
        <begin position="376"/>
        <end position="450"/>
    </location>
</feature>
<dbReference type="PANTHER" id="PTHR43771:SF2">
    <property type="entry name" value="PHOSPHOMANNOMUTASE_PHOSPHOGLUCOMUTASE"/>
    <property type="match status" value="1"/>
</dbReference>
<reference evidence="15" key="2">
    <citation type="submission" date="2007-10" db="EMBL/GenBank/DDBJ databases">
        <authorList>
            <person name="Myers G.S."/>
        </authorList>
    </citation>
    <scope>NUCLEOTIDE SEQUENCE [LARGE SCALE GENOMIC DNA]</scope>
</reference>
<evidence type="ECO:0000256" key="8">
    <source>
        <dbReference type="ARBA" id="ARBA00022842"/>
    </source>
</evidence>
<proteinExistence type="inferred from homology"/>
<dbReference type="InterPro" id="IPR036900">
    <property type="entry name" value="A-D-PHexomutase_C_sf"/>
</dbReference>
<evidence type="ECO:0000259" key="13">
    <source>
        <dbReference type="Pfam" id="PF02879"/>
    </source>
</evidence>
<dbReference type="Pfam" id="PF00408">
    <property type="entry name" value="PGM_PMM_IV"/>
    <property type="match status" value="1"/>
</dbReference>
<dbReference type="OrthoDB" id="9803322at2"/>
<dbReference type="InterPro" id="IPR005845">
    <property type="entry name" value="A-D-PHexomutase_a/b/a-II"/>
</dbReference>
<keyword evidence="6" id="KW-0597">Phosphoprotein</keyword>
<dbReference type="Pfam" id="PF02878">
    <property type="entry name" value="PGM_PMM_I"/>
    <property type="match status" value="1"/>
</dbReference>
<dbReference type="Gene3D" id="3.40.120.10">
    <property type="entry name" value="Alpha-D-Glucose-1,6-Bisphosphate, subunit A, domain 3"/>
    <property type="match status" value="3"/>
</dbReference>
<comment type="catalytic activity">
    <reaction evidence="1">
        <text>alpha-D-mannose 1-phosphate = D-mannose 6-phosphate</text>
        <dbReference type="Rhea" id="RHEA:11140"/>
        <dbReference type="ChEBI" id="CHEBI:58409"/>
        <dbReference type="ChEBI" id="CHEBI:58735"/>
        <dbReference type="EC" id="5.4.2.8"/>
    </reaction>
</comment>
<comment type="pathway">
    <text evidence="3">Nucleotide-sugar biosynthesis; GDP-alpha-D-mannose biosynthesis; alpha-D-mannose 1-phosphate from D-fructose 6-phosphate: step 2/2.</text>
</comment>
<evidence type="ECO:0000256" key="10">
    <source>
        <dbReference type="RuleBase" id="RU004326"/>
    </source>
</evidence>
<keyword evidence="7 10" id="KW-0479">Metal-binding</keyword>
<evidence type="ECO:0000259" key="12">
    <source>
        <dbReference type="Pfam" id="PF02878"/>
    </source>
</evidence>
<dbReference type="InterPro" id="IPR016066">
    <property type="entry name" value="A-D-PHexomutase_CS"/>
</dbReference>
<dbReference type="RefSeq" id="WP_006034989.1">
    <property type="nucleotide sequence ID" value="NZ_AAQJ02000001.1"/>
</dbReference>
<keyword evidence="16" id="KW-1185">Reference proteome</keyword>
<evidence type="ECO:0000313" key="15">
    <source>
        <dbReference type="EMBL" id="EDP46002.1"/>
    </source>
</evidence>
<dbReference type="InterPro" id="IPR005846">
    <property type="entry name" value="A-D-PHexomutase_a/b/a-III"/>
</dbReference>
<gene>
    <name evidence="15" type="ORF">RICGR_0357</name>
</gene>
<dbReference type="Proteomes" id="UP000054075">
    <property type="component" value="Unassembled WGS sequence"/>
</dbReference>
<keyword evidence="9 15" id="KW-0413">Isomerase</keyword>
<feature type="domain" description="Alpha-D-phosphohexomutase alpha/beta/alpha" evidence="13">
    <location>
        <begin position="159"/>
        <end position="256"/>
    </location>
</feature>
<dbReference type="InterPro" id="IPR005843">
    <property type="entry name" value="A-D-PHexomutase_C"/>
</dbReference>
<dbReference type="EMBL" id="AAQJ02000001">
    <property type="protein sequence ID" value="EDP46002.1"/>
    <property type="molecule type" value="Genomic_DNA"/>
</dbReference>
<evidence type="ECO:0000259" key="14">
    <source>
        <dbReference type="Pfam" id="PF02880"/>
    </source>
</evidence>
<evidence type="ECO:0000256" key="6">
    <source>
        <dbReference type="ARBA" id="ARBA00022553"/>
    </source>
</evidence>
<dbReference type="SUPFAM" id="SSF55957">
    <property type="entry name" value="Phosphoglucomutase, C-terminal domain"/>
    <property type="match status" value="1"/>
</dbReference>
<dbReference type="SUPFAM" id="SSF53738">
    <property type="entry name" value="Phosphoglucomutase, first 3 domains"/>
    <property type="match status" value="3"/>
</dbReference>
<sequence>MEPISCTAIPKTIFRAYDIRGVVGESITPESIYILGQAIASVAKREGEKTIITARDGRLSGPLLAEALHHGLQDSGCQVIDIGQVPSPVLYFATKHLQYHSGVMLTASHNPSNYNGLKIVLAGKSLSGDAIDALYRRVQAGGFVSEEKGSYQQLSVTEAYLNQITQIISLARPLRVVLDCGNGVGAVVAPELLRRLGCEVIELFCEVDGHFPNHHPDPSVPENLNDLIACVKEHQADIGLALDGDGDRLGVVTNHGEIIWPDRQMMVYAADVLSRNPGALIIYDIKSTSHLAKLIARKGGRSLMWKTGHSIMKAKLEETGALLAGEMSGHIFFKERWYGFDDGLYTAARLLEILAKTEKSVSALFAELPNRIHTPELKVAIAEHKKFSFMQDFQIHVNFPDATLIKIDGIRAEFRDGWGLVRASNTSPYLILRFEADNVMALTRIQDLFRSALLARNPELKLPF</sequence>
<dbReference type="Pfam" id="PF02880">
    <property type="entry name" value="PGM_PMM_III"/>
    <property type="match status" value="1"/>
</dbReference>
<comment type="cofactor">
    <cofactor evidence="2">
        <name>Mg(2+)</name>
        <dbReference type="ChEBI" id="CHEBI:18420"/>
    </cofactor>
</comment>
<evidence type="ECO:0000313" key="16">
    <source>
        <dbReference type="Proteomes" id="UP000054075"/>
    </source>
</evidence>
<dbReference type="InterPro" id="IPR016055">
    <property type="entry name" value="A-D-PHexomutase_a/b/a-I/II/III"/>
</dbReference>
<name>A8PL88_9COXI</name>
<dbReference type="STRING" id="59196.RICGR_0357"/>
<dbReference type="CDD" id="cd03089">
    <property type="entry name" value="PMM_PGM"/>
    <property type="match status" value="1"/>
</dbReference>
<comment type="caution">
    <text evidence="15">The sequence shown here is derived from an EMBL/GenBank/DDBJ whole genome shotgun (WGS) entry which is preliminary data.</text>
</comment>
<keyword evidence="8 10" id="KW-0460">Magnesium</keyword>
<protein>
    <recommendedName>
        <fullName evidence="5">phosphomannomutase</fullName>
        <ecNumber evidence="5">5.4.2.8</ecNumber>
    </recommendedName>
</protein>
<dbReference type="eggNOG" id="COG1109">
    <property type="taxonomic scope" value="Bacteria"/>
</dbReference>
<feature type="domain" description="Alpha-D-phosphohexomutase alpha/beta/alpha" evidence="14">
    <location>
        <begin position="261"/>
        <end position="370"/>
    </location>
</feature>
<organism evidence="15 16">
    <name type="scientific">Rickettsiella grylli</name>
    <dbReference type="NCBI Taxonomy" id="59196"/>
    <lineage>
        <taxon>Bacteria</taxon>
        <taxon>Pseudomonadati</taxon>
        <taxon>Pseudomonadota</taxon>
        <taxon>Gammaproteobacteria</taxon>
        <taxon>Legionellales</taxon>
        <taxon>Coxiellaceae</taxon>
        <taxon>Rickettsiella</taxon>
    </lineage>
</organism>
<accession>A8PL88</accession>
<evidence type="ECO:0000256" key="1">
    <source>
        <dbReference type="ARBA" id="ARBA00000586"/>
    </source>
</evidence>
<dbReference type="Gene3D" id="3.30.310.50">
    <property type="entry name" value="Alpha-D-phosphohexomutase, C-terminal domain"/>
    <property type="match status" value="1"/>
</dbReference>
<evidence type="ECO:0000256" key="7">
    <source>
        <dbReference type="ARBA" id="ARBA00022723"/>
    </source>
</evidence>
<comment type="similarity">
    <text evidence="4 10">Belongs to the phosphohexose mutase family.</text>
</comment>
<reference evidence="15" key="1">
    <citation type="submission" date="2006-04" db="EMBL/GenBank/DDBJ databases">
        <authorList>
            <person name="Seshadri R."/>
            <person name="Federici B.A."/>
        </authorList>
    </citation>
    <scope>NUCLEOTIDE SEQUENCE [LARGE SCALE GENOMIC DNA]</scope>
</reference>
<dbReference type="PRINTS" id="PR00509">
    <property type="entry name" value="PGMPMM"/>
</dbReference>
<dbReference type="GO" id="GO:0004615">
    <property type="term" value="F:phosphomannomutase activity"/>
    <property type="evidence" value="ECO:0007669"/>
    <property type="project" value="UniProtKB-EC"/>
</dbReference>
<dbReference type="InterPro" id="IPR005844">
    <property type="entry name" value="A-D-PHexomutase_a/b/a-I"/>
</dbReference>
<dbReference type="GO" id="GO:0005975">
    <property type="term" value="P:carbohydrate metabolic process"/>
    <property type="evidence" value="ECO:0007669"/>
    <property type="project" value="InterPro"/>
</dbReference>
<dbReference type="AlphaFoldDB" id="A8PL88"/>
<evidence type="ECO:0000256" key="9">
    <source>
        <dbReference type="ARBA" id="ARBA00023235"/>
    </source>
</evidence>
<evidence type="ECO:0000256" key="4">
    <source>
        <dbReference type="ARBA" id="ARBA00010231"/>
    </source>
</evidence>
<dbReference type="GO" id="GO:0000287">
    <property type="term" value="F:magnesium ion binding"/>
    <property type="evidence" value="ECO:0007669"/>
    <property type="project" value="InterPro"/>
</dbReference>
<feature type="domain" description="Alpha-D-phosphohexomutase alpha/beta/alpha" evidence="12">
    <location>
        <begin position="12"/>
        <end position="141"/>
    </location>
</feature>
<evidence type="ECO:0000256" key="2">
    <source>
        <dbReference type="ARBA" id="ARBA00001946"/>
    </source>
</evidence>
<evidence type="ECO:0000256" key="5">
    <source>
        <dbReference type="ARBA" id="ARBA00012730"/>
    </source>
</evidence>